<evidence type="ECO:0000313" key="2">
    <source>
        <dbReference type="Proteomes" id="UP000192934"/>
    </source>
</evidence>
<name>A0A1X7FYH7_9SPHN</name>
<dbReference type="PANTHER" id="PTHR47199">
    <property type="entry name" value="PHOTOSYSTEM II STABILITY/ASSEMBLY FACTOR HCF136, CHLOROPLASTIC"/>
    <property type="match status" value="1"/>
</dbReference>
<dbReference type="AlphaFoldDB" id="A0A1X7FYH7"/>
<dbReference type="PANTHER" id="PTHR47199:SF2">
    <property type="entry name" value="PHOTOSYSTEM II STABILITY_ASSEMBLY FACTOR HCF136, CHLOROPLASTIC"/>
    <property type="match status" value="1"/>
</dbReference>
<protein>
    <recommendedName>
        <fullName evidence="3">Photosynthesis system II assembly factor Ycf48/Hcf136-like domain-containing protein</fullName>
    </recommendedName>
</protein>
<evidence type="ECO:0000313" key="1">
    <source>
        <dbReference type="EMBL" id="SMF61125.1"/>
    </source>
</evidence>
<dbReference type="STRING" id="941907.SAMN06295910_0134"/>
<gene>
    <name evidence="1" type="ORF">SAMN06295910_0134</name>
</gene>
<dbReference type="InterPro" id="IPR015943">
    <property type="entry name" value="WD40/YVTN_repeat-like_dom_sf"/>
</dbReference>
<dbReference type="RefSeq" id="WP_085217053.1">
    <property type="nucleotide sequence ID" value="NZ_LT840185.1"/>
</dbReference>
<evidence type="ECO:0008006" key="3">
    <source>
        <dbReference type="Google" id="ProtNLM"/>
    </source>
</evidence>
<dbReference type="SUPFAM" id="SSF110296">
    <property type="entry name" value="Oligoxyloglucan reducing end-specific cellobiohydrolase"/>
    <property type="match status" value="1"/>
</dbReference>
<accession>A0A1X7FYH7</accession>
<proteinExistence type="predicted"/>
<keyword evidence="2" id="KW-1185">Reference proteome</keyword>
<dbReference type="Gene3D" id="2.130.10.10">
    <property type="entry name" value="YVTN repeat-like/Quinoprotein amine dehydrogenase"/>
    <property type="match status" value="2"/>
</dbReference>
<dbReference type="OrthoDB" id="9764804at2"/>
<reference evidence="2" key="1">
    <citation type="submission" date="2017-04" db="EMBL/GenBank/DDBJ databases">
        <authorList>
            <person name="Varghese N."/>
            <person name="Submissions S."/>
        </authorList>
    </citation>
    <scope>NUCLEOTIDE SEQUENCE [LARGE SCALE GENOMIC DNA]</scope>
    <source>
        <strain evidence="2">Dd16</strain>
    </source>
</reference>
<sequence>MNEIGFTRRQSLIGGAALGLLPSCVTASQERAPLLWEKLAAEPYDGKQDDIAFASDRRGWYGNGKGLIYRTDDGGDSWARVCEKPGTFVRALGFWNENEGVFGNVGIGSFPGVSDPVPLYWTEDGGVSWTAASIDGERPQGICAIEIVRAPFIDRGERAERLTIHAAGRVGGPAHYLRSLDRGRSWSSTNLGALTAAIFDVKFISPSIGFLAGSSDGDLARARGLILRTDDGGASWREVFRSTRDVETVWKLHFPSTSVGFGTIQSYDSDPANVQRFVAKTTDGGRSWKEMPLVRNARWRSFGVGFASETLGWVGGNIGGLETRDGGTTWSPVEMGQAVNKIRFVGEGGRRRAFAIGTGVYRLDLPPAFANATMRDLRLL</sequence>
<dbReference type="EMBL" id="LT840185">
    <property type="protein sequence ID" value="SMF61125.1"/>
    <property type="molecule type" value="Genomic_DNA"/>
</dbReference>
<dbReference type="Proteomes" id="UP000192934">
    <property type="component" value="Chromosome I"/>
</dbReference>
<organism evidence="1 2">
    <name type="scientific">Allosphingosinicella indica</name>
    <dbReference type="NCBI Taxonomy" id="941907"/>
    <lineage>
        <taxon>Bacteria</taxon>
        <taxon>Pseudomonadati</taxon>
        <taxon>Pseudomonadota</taxon>
        <taxon>Alphaproteobacteria</taxon>
        <taxon>Sphingomonadales</taxon>
        <taxon>Sphingomonadaceae</taxon>
        <taxon>Allosphingosinicella</taxon>
    </lineage>
</organism>